<feature type="compositionally biased region" description="Basic and acidic residues" evidence="1">
    <location>
        <begin position="1"/>
        <end position="11"/>
    </location>
</feature>
<dbReference type="WBParaSite" id="HNAJ_0000614101-mRNA-1">
    <property type="protein sequence ID" value="HNAJ_0000614101-mRNA-1"/>
    <property type="gene ID" value="HNAJ_0000614101"/>
</dbReference>
<sequence length="114" mass="13190">MSEQHEKEMKDVVSQNSGLKSEIEKHVKEKNENDSYIRKLDEDVRCLMAKTRNTSKDMESMLQQASQTRNDLEAELQRATIELQNLRLCNQEKDSQLLETTGKCNQLTEDLSSV</sequence>
<keyword evidence="3" id="KW-1185">Reference proteome</keyword>
<gene>
    <name evidence="2" type="ORF">HNAJ_LOCUS6136</name>
</gene>
<feature type="region of interest" description="Disordered" evidence="1">
    <location>
        <begin position="51"/>
        <end position="70"/>
    </location>
</feature>
<evidence type="ECO:0000313" key="3">
    <source>
        <dbReference type="Proteomes" id="UP000278807"/>
    </source>
</evidence>
<dbReference type="AlphaFoldDB" id="A0A0R3TGF0"/>
<accession>A0A0R3TGF0</accession>
<feature type="compositionally biased region" description="Basic and acidic residues" evidence="1">
    <location>
        <begin position="21"/>
        <end position="31"/>
    </location>
</feature>
<protein>
    <submittedName>
        <fullName evidence="4">t-SNARE coiled-coil homology domain-containing protein</fullName>
    </submittedName>
</protein>
<organism evidence="4">
    <name type="scientific">Rodentolepis nana</name>
    <name type="common">Dwarf tapeworm</name>
    <name type="synonym">Hymenolepis nana</name>
    <dbReference type="NCBI Taxonomy" id="102285"/>
    <lineage>
        <taxon>Eukaryota</taxon>
        <taxon>Metazoa</taxon>
        <taxon>Spiralia</taxon>
        <taxon>Lophotrochozoa</taxon>
        <taxon>Platyhelminthes</taxon>
        <taxon>Cestoda</taxon>
        <taxon>Eucestoda</taxon>
        <taxon>Cyclophyllidea</taxon>
        <taxon>Hymenolepididae</taxon>
        <taxon>Rodentolepis</taxon>
    </lineage>
</organism>
<evidence type="ECO:0000313" key="4">
    <source>
        <dbReference type="WBParaSite" id="HNAJ_0000614101-mRNA-1"/>
    </source>
</evidence>
<feature type="region of interest" description="Disordered" evidence="1">
    <location>
        <begin position="1"/>
        <end position="31"/>
    </location>
</feature>
<evidence type="ECO:0000313" key="2">
    <source>
        <dbReference type="EMBL" id="VDO01996.1"/>
    </source>
</evidence>
<reference evidence="4" key="1">
    <citation type="submission" date="2017-02" db="UniProtKB">
        <authorList>
            <consortium name="WormBaseParasite"/>
        </authorList>
    </citation>
    <scope>IDENTIFICATION</scope>
</reference>
<dbReference type="EMBL" id="UZAE01006135">
    <property type="protein sequence ID" value="VDO01996.1"/>
    <property type="molecule type" value="Genomic_DNA"/>
</dbReference>
<dbReference type="Proteomes" id="UP000278807">
    <property type="component" value="Unassembled WGS sequence"/>
</dbReference>
<reference evidence="2 3" key="2">
    <citation type="submission" date="2018-11" db="EMBL/GenBank/DDBJ databases">
        <authorList>
            <consortium name="Pathogen Informatics"/>
        </authorList>
    </citation>
    <scope>NUCLEOTIDE SEQUENCE [LARGE SCALE GENOMIC DNA]</scope>
</reference>
<name>A0A0R3TGF0_RODNA</name>
<evidence type="ECO:0000256" key="1">
    <source>
        <dbReference type="SAM" id="MobiDB-lite"/>
    </source>
</evidence>
<proteinExistence type="predicted"/>